<feature type="region of interest" description="Disordered" evidence="1">
    <location>
        <begin position="1"/>
        <end position="20"/>
    </location>
</feature>
<protein>
    <submittedName>
        <fullName evidence="2">Uncharacterized protein</fullName>
    </submittedName>
</protein>
<gene>
    <name evidence="2" type="ORF">EVAR_103563_1</name>
</gene>
<evidence type="ECO:0000313" key="2">
    <source>
        <dbReference type="EMBL" id="GBP74729.1"/>
    </source>
</evidence>
<sequence length="82" mass="9546">MVMRRVRVQGENEADDRTEHVSQYCDVPRAVLLCRGDRVVFWHPKKPRVRARKTSRGESDLSRYKDAYEAVKTGDLLRKAAD</sequence>
<organism evidence="2 3">
    <name type="scientific">Eumeta variegata</name>
    <name type="common">Bagworm moth</name>
    <name type="synonym">Eumeta japonica</name>
    <dbReference type="NCBI Taxonomy" id="151549"/>
    <lineage>
        <taxon>Eukaryota</taxon>
        <taxon>Metazoa</taxon>
        <taxon>Ecdysozoa</taxon>
        <taxon>Arthropoda</taxon>
        <taxon>Hexapoda</taxon>
        <taxon>Insecta</taxon>
        <taxon>Pterygota</taxon>
        <taxon>Neoptera</taxon>
        <taxon>Endopterygota</taxon>
        <taxon>Lepidoptera</taxon>
        <taxon>Glossata</taxon>
        <taxon>Ditrysia</taxon>
        <taxon>Tineoidea</taxon>
        <taxon>Psychidae</taxon>
        <taxon>Oiketicinae</taxon>
        <taxon>Eumeta</taxon>
    </lineage>
</organism>
<proteinExistence type="predicted"/>
<keyword evidence="3" id="KW-1185">Reference proteome</keyword>
<comment type="caution">
    <text evidence="2">The sequence shown here is derived from an EMBL/GenBank/DDBJ whole genome shotgun (WGS) entry which is preliminary data.</text>
</comment>
<evidence type="ECO:0000313" key="3">
    <source>
        <dbReference type="Proteomes" id="UP000299102"/>
    </source>
</evidence>
<reference evidence="2 3" key="1">
    <citation type="journal article" date="2019" name="Commun. Biol.">
        <title>The bagworm genome reveals a unique fibroin gene that provides high tensile strength.</title>
        <authorList>
            <person name="Kono N."/>
            <person name="Nakamura H."/>
            <person name="Ohtoshi R."/>
            <person name="Tomita M."/>
            <person name="Numata K."/>
            <person name="Arakawa K."/>
        </authorList>
    </citation>
    <scope>NUCLEOTIDE SEQUENCE [LARGE SCALE GENOMIC DNA]</scope>
</reference>
<dbReference type="Proteomes" id="UP000299102">
    <property type="component" value="Unassembled WGS sequence"/>
</dbReference>
<accession>A0A4C1YJD0</accession>
<dbReference type="OrthoDB" id="4327074at2759"/>
<dbReference type="AlphaFoldDB" id="A0A4C1YJD0"/>
<name>A0A4C1YJD0_EUMVA</name>
<dbReference type="EMBL" id="BGZK01001219">
    <property type="protein sequence ID" value="GBP74729.1"/>
    <property type="molecule type" value="Genomic_DNA"/>
</dbReference>
<evidence type="ECO:0000256" key="1">
    <source>
        <dbReference type="SAM" id="MobiDB-lite"/>
    </source>
</evidence>